<gene>
    <name evidence="1" type="ORF">COLO4_33177</name>
</gene>
<sequence length="94" mass="10399">MNLKISISSTRLLANAILDDPFNALISQHRIPLHSFNHIYTSFLGDPTSSSKAFLTQKSQKSFIEITSDSPYLHKPIRCSRGRLVAAGNTVQAI</sequence>
<organism evidence="1 2">
    <name type="scientific">Corchorus olitorius</name>
    <dbReference type="NCBI Taxonomy" id="93759"/>
    <lineage>
        <taxon>Eukaryota</taxon>
        <taxon>Viridiplantae</taxon>
        <taxon>Streptophyta</taxon>
        <taxon>Embryophyta</taxon>
        <taxon>Tracheophyta</taxon>
        <taxon>Spermatophyta</taxon>
        <taxon>Magnoliopsida</taxon>
        <taxon>eudicotyledons</taxon>
        <taxon>Gunneridae</taxon>
        <taxon>Pentapetalae</taxon>
        <taxon>rosids</taxon>
        <taxon>malvids</taxon>
        <taxon>Malvales</taxon>
        <taxon>Malvaceae</taxon>
        <taxon>Grewioideae</taxon>
        <taxon>Apeibeae</taxon>
        <taxon>Corchorus</taxon>
    </lineage>
</organism>
<reference evidence="2" key="1">
    <citation type="submission" date="2013-09" db="EMBL/GenBank/DDBJ databases">
        <title>Corchorus olitorius genome sequencing.</title>
        <authorList>
            <person name="Alam M."/>
            <person name="Haque M.S."/>
            <person name="Islam M.S."/>
            <person name="Emdad E.M."/>
            <person name="Islam M.M."/>
            <person name="Ahmed B."/>
            <person name="Halim A."/>
            <person name="Hossen Q.M.M."/>
            <person name="Hossain M.Z."/>
            <person name="Ahmed R."/>
            <person name="Khan M.M."/>
            <person name="Islam R."/>
            <person name="Rashid M.M."/>
            <person name="Khan S.A."/>
            <person name="Rahman M.S."/>
            <person name="Alam M."/>
            <person name="Yahiya A.S."/>
            <person name="Khan M.S."/>
            <person name="Azam M.S."/>
            <person name="Haque T."/>
            <person name="Lashkar M.Z.H."/>
            <person name="Akhand A.I."/>
            <person name="Morshed G."/>
            <person name="Roy S."/>
            <person name="Uddin K.S."/>
            <person name="Rabeya T."/>
            <person name="Hossain A.S."/>
            <person name="Chowdhury A."/>
            <person name="Snigdha A.R."/>
            <person name="Mortoza M.S."/>
            <person name="Matin S.A."/>
            <person name="Hoque S.M.E."/>
            <person name="Islam M.K."/>
            <person name="Roy D.K."/>
            <person name="Haider R."/>
            <person name="Moosa M.M."/>
            <person name="Elias S.M."/>
            <person name="Hasan A.M."/>
            <person name="Jahan S."/>
            <person name="Shafiuddin M."/>
            <person name="Mahmood N."/>
            <person name="Shommy N.S."/>
        </authorList>
    </citation>
    <scope>NUCLEOTIDE SEQUENCE [LARGE SCALE GENOMIC DNA]</scope>
    <source>
        <strain evidence="2">cv. O-4</strain>
    </source>
</reference>
<evidence type="ECO:0000313" key="2">
    <source>
        <dbReference type="Proteomes" id="UP000187203"/>
    </source>
</evidence>
<protein>
    <submittedName>
        <fullName evidence="1">Uncharacterized protein</fullName>
    </submittedName>
</protein>
<name>A0A1R3GVY5_9ROSI</name>
<keyword evidence="2" id="KW-1185">Reference proteome</keyword>
<evidence type="ECO:0000313" key="1">
    <source>
        <dbReference type="EMBL" id="OMO62216.1"/>
    </source>
</evidence>
<dbReference type="Proteomes" id="UP000187203">
    <property type="component" value="Unassembled WGS sequence"/>
</dbReference>
<proteinExistence type="predicted"/>
<comment type="caution">
    <text evidence="1">The sequence shown here is derived from an EMBL/GenBank/DDBJ whole genome shotgun (WGS) entry which is preliminary data.</text>
</comment>
<dbReference type="EMBL" id="AWUE01021439">
    <property type="protein sequence ID" value="OMO62216.1"/>
    <property type="molecule type" value="Genomic_DNA"/>
</dbReference>
<dbReference type="AlphaFoldDB" id="A0A1R3GVY5"/>
<accession>A0A1R3GVY5</accession>